<feature type="compositionally biased region" description="Polar residues" evidence="2">
    <location>
        <begin position="1"/>
        <end position="10"/>
    </location>
</feature>
<name>A0A9P0EXQ7_BEMTA</name>
<dbReference type="EMBL" id="OU963862">
    <property type="protein sequence ID" value="CAH0381252.1"/>
    <property type="molecule type" value="Genomic_DNA"/>
</dbReference>
<dbReference type="AlphaFoldDB" id="A0A9P0EXQ7"/>
<evidence type="ECO:0000256" key="2">
    <source>
        <dbReference type="SAM" id="MobiDB-lite"/>
    </source>
</evidence>
<organism evidence="4 5">
    <name type="scientific">Bemisia tabaci</name>
    <name type="common">Sweetpotato whitefly</name>
    <name type="synonym">Aleurodes tabaci</name>
    <dbReference type="NCBI Taxonomy" id="7038"/>
    <lineage>
        <taxon>Eukaryota</taxon>
        <taxon>Metazoa</taxon>
        <taxon>Ecdysozoa</taxon>
        <taxon>Arthropoda</taxon>
        <taxon>Hexapoda</taxon>
        <taxon>Insecta</taxon>
        <taxon>Pterygota</taxon>
        <taxon>Neoptera</taxon>
        <taxon>Paraneoptera</taxon>
        <taxon>Hemiptera</taxon>
        <taxon>Sternorrhyncha</taxon>
        <taxon>Aleyrodoidea</taxon>
        <taxon>Aleyrodidae</taxon>
        <taxon>Aleyrodinae</taxon>
        <taxon>Bemisia</taxon>
    </lineage>
</organism>
<sequence length="379" mass="42959">MSSKGKSSTHSADDATPGAREVRNFQRLSRNGSSEASSKASLSRRESQDFSPASHHQSFVDLLTTSYNFSQSQSFHECPSCHRRYKHKQSLVFHLRVECGKEPAHECRFCGKKFSQAGNMRKHQKSEIPDVTPDSTACEPGAVRATAPAPGTFGLRARNERFVYIASYEDPLYFNSSESPNKLQDVQNFLRPFSAVTPSKELFFPPNMVLFGEVVNDPLMDAKYIDHILHSTQEGLAVLNYYHHNKTLNNHMRLKLSSVIINYELQSDFNKRLTSRQFINMAKAIVALFPGEQEEVYYTPYKKDVHGNKCLAKGKLWDKYFNSRRKLKSYGLIERGQRRRPVRKTTDPPSNSTALVPSISSASTLQPVDTLAAFKENHN</sequence>
<keyword evidence="1" id="KW-0479">Metal-binding</keyword>
<keyword evidence="1" id="KW-0862">Zinc</keyword>
<feature type="region of interest" description="Disordered" evidence="2">
    <location>
        <begin position="1"/>
        <end position="54"/>
    </location>
</feature>
<reference evidence="4" key="1">
    <citation type="submission" date="2021-12" db="EMBL/GenBank/DDBJ databases">
        <authorList>
            <person name="King R."/>
        </authorList>
    </citation>
    <scope>NUCLEOTIDE SEQUENCE</scope>
</reference>
<dbReference type="Proteomes" id="UP001152759">
    <property type="component" value="Chromosome 1"/>
</dbReference>
<evidence type="ECO:0000256" key="1">
    <source>
        <dbReference type="PROSITE-ProRule" id="PRU00042"/>
    </source>
</evidence>
<dbReference type="InterPro" id="IPR013087">
    <property type="entry name" value="Znf_C2H2_type"/>
</dbReference>
<feature type="region of interest" description="Disordered" evidence="2">
    <location>
        <begin position="121"/>
        <end position="142"/>
    </location>
</feature>
<gene>
    <name evidence="4" type="ORF">BEMITA_LOCUS921</name>
</gene>
<keyword evidence="5" id="KW-1185">Reference proteome</keyword>
<protein>
    <recommendedName>
        <fullName evidence="3">C2H2-type domain-containing protein</fullName>
    </recommendedName>
</protein>
<dbReference type="Gene3D" id="3.30.160.60">
    <property type="entry name" value="Classic Zinc Finger"/>
    <property type="match status" value="1"/>
</dbReference>
<dbReference type="InterPro" id="IPR036236">
    <property type="entry name" value="Znf_C2H2_sf"/>
</dbReference>
<evidence type="ECO:0000313" key="4">
    <source>
        <dbReference type="EMBL" id="CAH0381252.1"/>
    </source>
</evidence>
<dbReference type="GO" id="GO:0008270">
    <property type="term" value="F:zinc ion binding"/>
    <property type="evidence" value="ECO:0007669"/>
    <property type="project" value="UniProtKB-KW"/>
</dbReference>
<feature type="region of interest" description="Disordered" evidence="2">
    <location>
        <begin position="337"/>
        <end position="356"/>
    </location>
</feature>
<evidence type="ECO:0000313" key="5">
    <source>
        <dbReference type="Proteomes" id="UP001152759"/>
    </source>
</evidence>
<feature type="compositionally biased region" description="Polar residues" evidence="2">
    <location>
        <begin position="347"/>
        <end position="356"/>
    </location>
</feature>
<accession>A0A9P0EXQ7</accession>
<dbReference type="SUPFAM" id="SSF57667">
    <property type="entry name" value="beta-beta-alpha zinc fingers"/>
    <property type="match status" value="1"/>
</dbReference>
<keyword evidence="1" id="KW-0863">Zinc-finger</keyword>
<feature type="domain" description="C2H2-type" evidence="3">
    <location>
        <begin position="105"/>
        <end position="132"/>
    </location>
</feature>
<proteinExistence type="predicted"/>
<evidence type="ECO:0000259" key="3">
    <source>
        <dbReference type="PROSITE" id="PS50157"/>
    </source>
</evidence>
<feature type="domain" description="C2H2-type" evidence="3">
    <location>
        <begin position="76"/>
        <end position="103"/>
    </location>
</feature>
<dbReference type="PROSITE" id="PS50157">
    <property type="entry name" value="ZINC_FINGER_C2H2_2"/>
    <property type="match status" value="2"/>
</dbReference>